<dbReference type="EMBL" id="KB207174">
    <property type="protein sequence ID" value="ELP84045.1"/>
    <property type="molecule type" value="Genomic_DNA"/>
</dbReference>
<dbReference type="PROSITE" id="PS00107">
    <property type="entry name" value="PROTEIN_KINASE_ATP"/>
    <property type="match status" value="1"/>
</dbReference>
<dbReference type="PANTHER" id="PTHR45756">
    <property type="entry name" value="PALMITOYLTRANSFERASE"/>
    <property type="match status" value="1"/>
</dbReference>
<dbReference type="SMART" id="SM00261">
    <property type="entry name" value="FU"/>
    <property type="match status" value="20"/>
</dbReference>
<dbReference type="OrthoDB" id="339325at2759"/>
<dbReference type="PROSITE" id="PS50011">
    <property type="entry name" value="PROTEIN_KINASE_DOM"/>
    <property type="match status" value="1"/>
</dbReference>
<keyword evidence="3 4" id="KW-0067">ATP-binding</keyword>
<keyword evidence="8" id="KW-0808">Transferase</keyword>
<dbReference type="GO" id="GO:0004709">
    <property type="term" value="F:MAP kinase kinase kinase activity"/>
    <property type="evidence" value="ECO:0007669"/>
    <property type="project" value="UniProtKB-EC"/>
</dbReference>
<feature type="binding site" evidence="4">
    <location>
        <position position="2375"/>
    </location>
    <ligand>
        <name>ATP</name>
        <dbReference type="ChEBI" id="CHEBI:30616"/>
    </ligand>
</feature>
<keyword evidence="8" id="KW-0418">Kinase</keyword>
<dbReference type="EC" id="2.7.11.25" evidence="8"/>
<evidence type="ECO:0000256" key="5">
    <source>
        <dbReference type="SAM" id="Phobius"/>
    </source>
</evidence>
<dbReference type="Gene3D" id="2.10.220.10">
    <property type="entry name" value="Hormone Receptor, Insulin-like Growth Factor Receptor 1, Chain A, domain 2"/>
    <property type="match status" value="3"/>
</dbReference>
<dbReference type="InterPro" id="IPR000719">
    <property type="entry name" value="Prot_kinase_dom"/>
</dbReference>
<proteinExistence type="predicted"/>
<dbReference type="SUPFAM" id="SSF56112">
    <property type="entry name" value="Protein kinase-like (PK-like)"/>
    <property type="match status" value="1"/>
</dbReference>
<dbReference type="SMART" id="SM00181">
    <property type="entry name" value="EGF"/>
    <property type="match status" value="36"/>
</dbReference>
<dbReference type="Pfam" id="PF07714">
    <property type="entry name" value="PK_Tyr_Ser-Thr"/>
    <property type="match status" value="1"/>
</dbReference>
<keyword evidence="6" id="KW-0732">Signal</keyword>
<evidence type="ECO:0000256" key="1">
    <source>
        <dbReference type="ARBA" id="ARBA00022527"/>
    </source>
</evidence>
<dbReference type="SMART" id="SM00220">
    <property type="entry name" value="S_TKc"/>
    <property type="match status" value="1"/>
</dbReference>
<dbReference type="InterPro" id="IPR017441">
    <property type="entry name" value="Protein_kinase_ATP_BS"/>
</dbReference>
<evidence type="ECO:0000256" key="4">
    <source>
        <dbReference type="PROSITE-ProRule" id="PRU10141"/>
    </source>
</evidence>
<dbReference type="Gene3D" id="3.30.200.20">
    <property type="entry name" value="Phosphorylase Kinase, domain 1"/>
    <property type="match status" value="1"/>
</dbReference>
<keyword evidence="9" id="KW-1185">Reference proteome</keyword>
<dbReference type="KEGG" id="eiv:EIN_157050"/>
<gene>
    <name evidence="8" type="ORF">EIN_157050</name>
</gene>
<dbReference type="GeneID" id="14883028"/>
<feature type="chain" id="PRO_5003973750" evidence="6">
    <location>
        <begin position="21"/>
        <end position="2614"/>
    </location>
</feature>
<feature type="transmembrane region" description="Helical" evidence="5">
    <location>
        <begin position="2168"/>
        <end position="2194"/>
    </location>
</feature>
<dbReference type="InterPro" id="IPR000742">
    <property type="entry name" value="EGF"/>
</dbReference>
<dbReference type="InterPro" id="IPR006212">
    <property type="entry name" value="Furin_repeat"/>
</dbReference>
<name>L7FKA4_ENTIV</name>
<evidence type="ECO:0000259" key="7">
    <source>
        <dbReference type="PROSITE" id="PS50011"/>
    </source>
</evidence>
<dbReference type="PROSITE" id="PS00108">
    <property type="entry name" value="PROTEIN_KINASE_ST"/>
    <property type="match status" value="1"/>
</dbReference>
<dbReference type="Gene3D" id="1.10.510.10">
    <property type="entry name" value="Transferase(Phosphotransferase) domain 1"/>
    <property type="match status" value="1"/>
</dbReference>
<feature type="domain" description="Protein kinase" evidence="7">
    <location>
        <begin position="2347"/>
        <end position="2614"/>
    </location>
</feature>
<evidence type="ECO:0000313" key="8">
    <source>
        <dbReference type="EMBL" id="ELP84045.1"/>
    </source>
</evidence>
<dbReference type="VEuPathDB" id="AmoebaDB:EIN_157050"/>
<reference evidence="8 9" key="1">
    <citation type="submission" date="2012-10" db="EMBL/GenBank/DDBJ databases">
        <authorList>
            <person name="Zafar N."/>
            <person name="Inman J."/>
            <person name="Hall N."/>
            <person name="Lorenzi H."/>
            <person name="Caler E."/>
        </authorList>
    </citation>
    <scope>NUCLEOTIDE SEQUENCE [LARGE SCALE GENOMIC DNA]</scope>
    <source>
        <strain evidence="8 9">IP1</strain>
    </source>
</reference>
<evidence type="ECO:0000256" key="6">
    <source>
        <dbReference type="SAM" id="SignalP"/>
    </source>
</evidence>
<accession>L7FKA4</accession>
<feature type="signal peptide" evidence="6">
    <location>
        <begin position="1"/>
        <end position="20"/>
    </location>
</feature>
<dbReference type="InterPro" id="IPR053215">
    <property type="entry name" value="TKL_Ser/Thr_kinase"/>
</dbReference>
<evidence type="ECO:0000256" key="2">
    <source>
        <dbReference type="ARBA" id="ARBA00022741"/>
    </source>
</evidence>
<dbReference type="GO" id="GO:0005524">
    <property type="term" value="F:ATP binding"/>
    <property type="evidence" value="ECO:0007669"/>
    <property type="project" value="UniProtKB-UniRule"/>
</dbReference>
<dbReference type="InterPro" id="IPR008271">
    <property type="entry name" value="Ser/Thr_kinase_AS"/>
</dbReference>
<organism evidence="8 9">
    <name type="scientific">Entamoeba invadens IP1</name>
    <dbReference type="NCBI Taxonomy" id="370355"/>
    <lineage>
        <taxon>Eukaryota</taxon>
        <taxon>Amoebozoa</taxon>
        <taxon>Evosea</taxon>
        <taxon>Archamoebae</taxon>
        <taxon>Mastigamoebida</taxon>
        <taxon>Entamoebidae</taxon>
        <taxon>Entamoeba</taxon>
    </lineage>
</organism>
<dbReference type="PANTHER" id="PTHR45756:SF1">
    <property type="entry name" value="PROTEIN KINASE DOMAIN CONTAINING PROTEIN"/>
    <property type="match status" value="1"/>
</dbReference>
<dbReference type="InterPro" id="IPR009030">
    <property type="entry name" value="Growth_fac_rcpt_cys_sf"/>
</dbReference>
<keyword evidence="5" id="KW-0472">Membrane</keyword>
<dbReference type="CDD" id="cd13999">
    <property type="entry name" value="STKc_MAP3K-like"/>
    <property type="match status" value="1"/>
</dbReference>
<evidence type="ECO:0000256" key="3">
    <source>
        <dbReference type="ARBA" id="ARBA00022840"/>
    </source>
</evidence>
<keyword evidence="1" id="KW-0723">Serine/threonine-protein kinase</keyword>
<keyword evidence="2 4" id="KW-0547">Nucleotide-binding</keyword>
<keyword evidence="5" id="KW-0812">Transmembrane</keyword>
<keyword evidence="5" id="KW-1133">Transmembrane helix</keyword>
<dbReference type="InterPro" id="IPR011009">
    <property type="entry name" value="Kinase-like_dom_sf"/>
</dbReference>
<dbReference type="RefSeq" id="XP_004183391.1">
    <property type="nucleotide sequence ID" value="XM_004183343.1"/>
</dbReference>
<dbReference type="InterPro" id="IPR001245">
    <property type="entry name" value="Ser-Thr/Tyr_kinase_cat_dom"/>
</dbReference>
<evidence type="ECO:0000313" key="9">
    <source>
        <dbReference type="Proteomes" id="UP000014680"/>
    </source>
</evidence>
<protein>
    <submittedName>
        <fullName evidence="8">Protein serine/threonine kinase, putative</fullName>
        <ecNumber evidence="8">2.7.11.25</ecNumber>
    </submittedName>
</protein>
<dbReference type="Proteomes" id="UP000014680">
    <property type="component" value="Unassembled WGS sequence"/>
</dbReference>
<sequence length="2614" mass="285983">MFYIFMFLVYSLSIDWCWEGDVLNCFQKIIEQCDSSFVSYTNGSLSLFGNHIQNVKISCTSIFLLEINIPKDLASIWVSLNNTNFIIKTNKNELVNKIVDKSEFFILNEISKTPKNKTLSFKSGGITCNGFNNEHCATCQSGKMSCKLCVDGFSPMYDTTNINTIQCANILTTRQYWWCGANNENMVDTNGYCIVQNCNNGIGSLKGKAGVCNQCSNNYPYYYENNCHKCQQGYYYKNGICNQCNGCFSCYSNGCKEGTCLKNYYGKQVWNNDQQYFEYQCIPCGVGCFSCTSDGCLACNTGFYFENGICTTCPNTCSLCSTTSPECISCQQNYVFQNPKTPECDLCSTFDSNCKTCDSNYLRKCYECQIGYYPSSSTNMCIKCSSTCESNGCNTYTGVCQTCADNYTITSTPGVDCGLCSDFNSYCETCSKTSRKCNKCKAGYYPQTNSPFTCQQCDETCGNNCDQIYGYCTSCKLGYVLKLDKQSLICESCQTFDSNCQTCALNGERKCLTCKDKYRPASNGTCIKCDSTCLDNCDGTSGICTKCGSGYVPYNPQQTICQECSNFDTKCINCATNNTRTCINCTSQMYPSQQQNNDVICINCDSICADCDTTNGNCKKCSTLNFVVTEPISIRCEMCSTFDSNCETCSSDSSRFCTTCKIGLRPNTTSGKCVGCGLHCASGACNPTSGICNQCDTNYVFQSTKTDQCESCSTFDANCITCASDSTRKCKQCKAGYYPKTSGDYKCQSCDATCGVKCDTTTGVCAGCTSGYVPTSPITNKCVTCNTFDINCAECETDQRKCINCQSGMYPNTNGTCTLCETSCNGQCNTSTGVCTGCATNHVFTDPPGKVCVTCKSFDTNCITCASDNTRRCYQCEDTYYPGSDGVCVKCESGCATCSPITGVCSKCVLQYVPSASDTKLCQSCESFDSNCLQCASTSTRTCTTCKTEAMYPQNGICVPCDSPCNGKCDPTNGNCRSCFSGYVLTSPVSKVCESCQTFDNHCQANSCASNGNRICTNCTTGYFPQSDGRCGLCDTTCGGMCNTVSGVCTGCSSNHVYNPSNTKTCRVCTLLDAKCSTCDSNFGSEKCVSCSAGYYPDSNGKCILCDSTCGGKCDTTTGVCTGCLDGHVKNGMSCISCAAFNVDCETCDSSYEKKCTVCKNNKYSVNGVCVDCDEMCDNCDGVTGKCKSCSENSVVQAGSNDMCETCSTFDSLCVTCASDATRNCVKCTTNNYPVLQLNGEKRCQQCDTTCSGNCYTDTGYCKSCSQNYVFVSATSLVCESCKSFDQHCTTCSPTYERKCVTCDTGYYPSSNGTCVLCDSTCANSCDGSTGYCMSCVTGFVLSASPSQRCITCEQFDVYCAECPGGAERKCSVCKAGYYPKTSGDYKCQSCDATCGVKCDTTTGVCAGCTSGYVPTSPITNKCVSCNTFDINCAKCVDDKRECTMCDNGMYPNTNGTCIDCDASCNGQCNTSTGVCTGCATNHVFTDPPGKVCVTCNSFDTNCIACSPDFSRKCKVCAIGFYPDDASGKCVACATITNCDTCSSDAKKCLTCKDPFIQKSGGCESCPIGEYKFSETTYSKCYNTINNCNTCDTISVGKANCTACIYPYVLNDTKCGLCQPNEYFDNTTGTPKCVKNDINCDILQNKESCLDCSDTFFVSNSKCVSSGSCESPTLTSCDCSDQISINSKCTSQMDHCKYQKSKKGVSTCITCDDDNILNYGGVCEQQSVYGLVRNGVVFGCKTGTYLTNQNTCDSCGGSNAVCSTQNKYLTCGDSAILDVQQMACTTDTQCNSVVDGLCVQCKENDMEIIKGKCSKCETENCDICVGGTCQICKVNYLMYSTNRCVNKEQVNCERTSQSGCAQCEAGYYQVDTKNIEGKYDFCTKTDVELHCKYYSLNTTTCVECQDAFNMKDGLCAEQFDNLNKVKTQNVSVSNKKSALKSQEEIDCSTRNNKGCQRCPNGYYLNKNSCEKCANDCLSCYNATYCISCHSKYFLDLFMKCQTLGELANRCEVPLPAGGGCAICKVGYFKAEKDCDVCDESCDMCLKKNECLSCKDGYIKIASESNKLCLSNTTLSNCLQSNLEGCLLCEESYYLQNGRCINCKESCATCENSVVCLLCKVDEVLVKGSCVEYHMISNCISSYNSKCTACKGSYKVSDDGESCVSNTKYGVVIGIPIALIIIIIIFVFIVLYLALKIHQRRIKHKVDKNVCTFNMKRSNILMIPLCDSLCTNKEILKFDLENDEFIPVDKETRDLVCIGNTSKHNMKVQLSVMNGCDYYTIRSIPSLVTLHKGEACEFEIFITPLCSCQINDKIAIIALDISSGQQITTSVTVNVTTEESTKLNYRELEESSQIGEGSFGVVYKGTFRGNTVAIKKMKISGEQDDNLMIEFENEVHMLDKFRCEYIVHFYGAVFIPTKFCMVTEFAEYGSLQDLIKKRKKTDAINMKMRVKIMLDASRGILYLHENGILHRDIKPDNILVISLNVDDKINAKLTDFGSARNVNMLMTNMTFTKGIGTPVYMAPEILKKDKYKKPADIYSFGVTMYECIGWCQAYTKHQFRFPWKIAEFVINGKRVEKKENMPQELFDVIQKCWAQDIRERIDAISIVNFLSDTTF</sequence>
<dbReference type="SUPFAM" id="SSF57184">
    <property type="entry name" value="Growth factor receptor domain"/>
    <property type="match status" value="11"/>
</dbReference>